<keyword evidence="3" id="KW-1185">Reference proteome</keyword>
<comment type="caution">
    <text evidence="2">The sequence shown here is derived from an EMBL/GenBank/DDBJ whole genome shotgun (WGS) entry which is preliminary data.</text>
</comment>
<dbReference type="RefSeq" id="WP_136449286.1">
    <property type="nucleotide sequence ID" value="NZ_CADCWT010000420.1"/>
</dbReference>
<dbReference type="Pfam" id="PF00313">
    <property type="entry name" value="CSD"/>
    <property type="match status" value="1"/>
</dbReference>
<dbReference type="OrthoDB" id="5195005at2"/>
<proteinExistence type="predicted"/>
<dbReference type="PROSITE" id="PS51857">
    <property type="entry name" value="CSD_2"/>
    <property type="match status" value="1"/>
</dbReference>
<evidence type="ECO:0000313" key="3">
    <source>
        <dbReference type="Proteomes" id="UP000305282"/>
    </source>
</evidence>
<dbReference type="AlphaFoldDB" id="A0A4S5CPU5"/>
<dbReference type="EMBL" id="SSXH01000666">
    <property type="protein sequence ID" value="THJ48174.1"/>
    <property type="molecule type" value="Genomic_DNA"/>
</dbReference>
<evidence type="ECO:0000313" key="2">
    <source>
        <dbReference type="EMBL" id="THJ48174.1"/>
    </source>
</evidence>
<evidence type="ECO:0000259" key="1">
    <source>
        <dbReference type="PROSITE" id="PS51857"/>
    </source>
</evidence>
<reference evidence="2 3" key="1">
    <citation type="submission" date="2019-04" db="EMBL/GenBank/DDBJ databases">
        <title>Draft genome sequences for three unisolated Alnus-infective Frankia Sp+ strains, AgTrS, AiOr and AvVan, the first sequenced Frankia strains able to sporulate in-planta.</title>
        <authorList>
            <person name="Bethencourt L."/>
            <person name="Vautrin F."/>
            <person name="Taib N."/>
            <person name="Dubost A."/>
            <person name="Castro-Garcia L."/>
            <person name="Imbaud O."/>
            <person name="Abrouk D."/>
            <person name="Fournier P."/>
            <person name="Briolay J."/>
            <person name="Nguyen A."/>
            <person name="Normand P."/>
            <person name="Fernandez M.P."/>
            <person name="Brochier-Armanet C."/>
            <person name="Herrera-Belaroussi A."/>
        </authorList>
    </citation>
    <scope>NUCLEOTIDE SEQUENCE [LARGE SCALE GENOMIC DNA]</scope>
    <source>
        <strain evidence="2 3">AvVan</strain>
    </source>
</reference>
<dbReference type="Proteomes" id="UP000305282">
    <property type="component" value="Unassembled WGS sequence"/>
</dbReference>
<dbReference type="GO" id="GO:0003676">
    <property type="term" value="F:nucleic acid binding"/>
    <property type="evidence" value="ECO:0007669"/>
    <property type="project" value="InterPro"/>
</dbReference>
<accession>A0A4S5CPU5</accession>
<sequence length="104" mass="11694">MFELHLSTGTVRKWQEDEGWGVIDSPHAPGGCLAIFHSIQMLGFRKLTAGETVEFEWVRGSQEGFGYQAEKVWPPGVDKDYQVPADHPDGAYSSDLEIIFNEDH</sequence>
<gene>
    <name evidence="2" type="ORF">E7Y31_19420</name>
</gene>
<dbReference type="Gene3D" id="2.40.50.140">
    <property type="entry name" value="Nucleic acid-binding proteins"/>
    <property type="match status" value="1"/>
</dbReference>
<dbReference type="InterPro" id="IPR002059">
    <property type="entry name" value="CSP_DNA-bd"/>
</dbReference>
<dbReference type="SUPFAM" id="SSF50249">
    <property type="entry name" value="Nucleic acid-binding proteins"/>
    <property type="match status" value="1"/>
</dbReference>
<feature type="domain" description="CSD" evidence="1">
    <location>
        <begin position="6"/>
        <end position="74"/>
    </location>
</feature>
<dbReference type="InterPro" id="IPR012340">
    <property type="entry name" value="NA-bd_OB-fold"/>
</dbReference>
<organism evidence="2 3">
    <name type="scientific">Candidatus Frankia alpina</name>
    <dbReference type="NCBI Taxonomy" id="2699483"/>
    <lineage>
        <taxon>Bacteria</taxon>
        <taxon>Bacillati</taxon>
        <taxon>Actinomycetota</taxon>
        <taxon>Actinomycetes</taxon>
        <taxon>Frankiales</taxon>
        <taxon>Frankiaceae</taxon>
        <taxon>Frankia</taxon>
    </lineage>
</organism>
<name>A0A4S5CPU5_9ACTN</name>
<protein>
    <submittedName>
        <fullName evidence="2">Cold shock domain-containing protein</fullName>
    </submittedName>
</protein>